<protein>
    <submittedName>
        <fullName evidence="1">Uncharacterized protein</fullName>
    </submittedName>
</protein>
<dbReference type="Proteomes" id="UP000284676">
    <property type="component" value="Unassembled WGS sequence"/>
</dbReference>
<name>A0A414Q2N7_FUSMR</name>
<accession>A0A414Q2N7</accession>
<comment type="caution">
    <text evidence="1">The sequence shown here is derived from an EMBL/GenBank/DDBJ whole genome shotgun (WGS) entry which is preliminary data.</text>
</comment>
<dbReference type="EMBL" id="QRHL01000001">
    <property type="protein sequence ID" value="RHF75051.1"/>
    <property type="molecule type" value="Genomic_DNA"/>
</dbReference>
<gene>
    <name evidence="1" type="ORF">DW663_01270</name>
</gene>
<dbReference type="AlphaFoldDB" id="A0A414Q2N7"/>
<proteinExistence type="predicted"/>
<sequence>MVDRINKFNQIPSFVSSIVKPIEFPKTHEIFALGTSMVDRINKFNQIPSFVSSAVKPIELPKTHEIFALGTNMVDRINKFNQIPSFVSSVVKPIEFPKTHEIFALGTSMVDRINKYNQIPSFVSSVIKSDFSTSLKFIEDYQNFQDRITLINSFDKLKYKINISHSKKILETNNFYKSLCGFQNEYTEEDIQTFKENISEISSTFDFELESLISEDDFKLPDINFYCKQIICLFIVIFTSISPDIIESLKEILNYLIYELPENKEINAIIFYGELATILISAIKFFKSTK</sequence>
<evidence type="ECO:0000313" key="2">
    <source>
        <dbReference type="Proteomes" id="UP000284676"/>
    </source>
</evidence>
<reference evidence="1 2" key="1">
    <citation type="submission" date="2018-08" db="EMBL/GenBank/DDBJ databases">
        <title>A genome reference for cultivated species of the human gut microbiota.</title>
        <authorList>
            <person name="Zou Y."/>
            <person name="Xue W."/>
            <person name="Luo G."/>
        </authorList>
    </citation>
    <scope>NUCLEOTIDE SEQUENCE [LARGE SCALE GENOMIC DNA]</scope>
    <source>
        <strain evidence="1 2">AM25-1</strain>
    </source>
</reference>
<evidence type="ECO:0000313" key="1">
    <source>
        <dbReference type="EMBL" id="RHF75051.1"/>
    </source>
</evidence>
<organism evidence="1 2">
    <name type="scientific">Fusobacterium mortiferum</name>
    <dbReference type="NCBI Taxonomy" id="850"/>
    <lineage>
        <taxon>Bacteria</taxon>
        <taxon>Fusobacteriati</taxon>
        <taxon>Fusobacteriota</taxon>
        <taxon>Fusobacteriia</taxon>
        <taxon>Fusobacteriales</taxon>
        <taxon>Fusobacteriaceae</taxon>
        <taxon>Fusobacterium</taxon>
    </lineage>
</organism>